<evidence type="ECO:0000313" key="2">
    <source>
        <dbReference type="EMBL" id="GAA4382769.1"/>
    </source>
</evidence>
<dbReference type="Proteomes" id="UP001500635">
    <property type="component" value="Unassembled WGS sequence"/>
</dbReference>
<sequence length="115" mass="11856">MSGFHVDGPAMAEHARVVAALQRDVAGVETATAHRLGGLDLGALFVAVTRLVNDEFEEVADAVRRRASDLAAHSDDLQRTLAAVRGADDGGAADVHTAAGDVRRGAGGDAEGRAW</sequence>
<protein>
    <recommendedName>
        <fullName evidence="4">Excreted virulence factor EspC, type VII ESX diderm</fullName>
    </recommendedName>
</protein>
<accession>A0ABP8J0J1</accession>
<evidence type="ECO:0008006" key="4">
    <source>
        <dbReference type="Google" id="ProtNLM"/>
    </source>
</evidence>
<reference evidence="3" key="1">
    <citation type="journal article" date="2019" name="Int. J. Syst. Evol. Microbiol.">
        <title>The Global Catalogue of Microorganisms (GCM) 10K type strain sequencing project: providing services to taxonomists for standard genome sequencing and annotation.</title>
        <authorList>
            <consortium name="The Broad Institute Genomics Platform"/>
            <consortium name="The Broad Institute Genome Sequencing Center for Infectious Disease"/>
            <person name="Wu L."/>
            <person name="Ma J."/>
        </authorList>
    </citation>
    <scope>NUCLEOTIDE SEQUENCE [LARGE SCALE GENOMIC DNA]</scope>
    <source>
        <strain evidence="3">JCM 17688</strain>
    </source>
</reference>
<feature type="compositionally biased region" description="Low complexity" evidence="1">
    <location>
        <begin position="90"/>
        <end position="100"/>
    </location>
</feature>
<gene>
    <name evidence="2" type="ORF">GCM10023147_00940</name>
</gene>
<evidence type="ECO:0000313" key="3">
    <source>
        <dbReference type="Proteomes" id="UP001500635"/>
    </source>
</evidence>
<keyword evidence="3" id="KW-1185">Reference proteome</keyword>
<dbReference type="EMBL" id="BAABFR010000001">
    <property type="protein sequence ID" value="GAA4382769.1"/>
    <property type="molecule type" value="Genomic_DNA"/>
</dbReference>
<feature type="region of interest" description="Disordered" evidence="1">
    <location>
        <begin position="90"/>
        <end position="115"/>
    </location>
</feature>
<evidence type="ECO:0000256" key="1">
    <source>
        <dbReference type="SAM" id="MobiDB-lite"/>
    </source>
</evidence>
<name>A0ABP8J0J1_9ACTN</name>
<feature type="compositionally biased region" description="Basic and acidic residues" evidence="1">
    <location>
        <begin position="101"/>
        <end position="115"/>
    </location>
</feature>
<comment type="caution">
    <text evidence="2">The sequence shown here is derived from an EMBL/GenBank/DDBJ whole genome shotgun (WGS) entry which is preliminary data.</text>
</comment>
<dbReference type="RefSeq" id="WP_344989335.1">
    <property type="nucleotide sequence ID" value="NZ_BAABFR010000001.1"/>
</dbReference>
<proteinExistence type="predicted"/>
<organism evidence="2 3">
    <name type="scientific">Tsukamurella soli</name>
    <dbReference type="NCBI Taxonomy" id="644556"/>
    <lineage>
        <taxon>Bacteria</taxon>
        <taxon>Bacillati</taxon>
        <taxon>Actinomycetota</taxon>
        <taxon>Actinomycetes</taxon>
        <taxon>Mycobacteriales</taxon>
        <taxon>Tsukamurellaceae</taxon>
        <taxon>Tsukamurella</taxon>
    </lineage>
</organism>